<evidence type="ECO:0000259" key="3">
    <source>
        <dbReference type="PROSITE" id="PS51184"/>
    </source>
</evidence>
<dbReference type="Pfam" id="PF20514">
    <property type="entry name" value="WHD_ROXA"/>
    <property type="match status" value="1"/>
</dbReference>
<dbReference type="Proteomes" id="UP000792865">
    <property type="component" value="Plasmid p1_M47_H.defensa"/>
</dbReference>
<dbReference type="GO" id="GO:0051213">
    <property type="term" value="F:dioxygenase activity"/>
    <property type="evidence" value="ECO:0007669"/>
    <property type="project" value="UniProtKB-KW"/>
</dbReference>
<keyword evidence="4" id="KW-0614">Plasmid</keyword>
<dbReference type="Gene3D" id="2.60.120.650">
    <property type="entry name" value="Cupin"/>
    <property type="match status" value="1"/>
</dbReference>
<dbReference type="Pfam" id="PF08007">
    <property type="entry name" value="JmjC_2"/>
    <property type="match status" value="1"/>
</dbReference>
<evidence type="ECO:0000313" key="5">
    <source>
        <dbReference type="Proteomes" id="UP000792865"/>
    </source>
</evidence>
<gene>
    <name evidence="4" type="ORF">CJJ18_10805</name>
</gene>
<name>A0AAC9VL30_9ENTR</name>
<sequence>MHLIINWEDFLHHHWQKVPVLLKKAISHFINPVSPEELEKLVIEKALESQLIQRSHGKYQLMHKPFNGYASLGQRNWSLRVESIHHWNRAAEEFLSLFRVFPDWYTEELTVLFSVPGGGIGPQTKPSDVLVIQGMGRSRWRVGDRLSSTVFDYGQNDFSEAIVDEELSSGDILYIPKGFPYEAASTEAAMSYCLNFWTDNSLRMIRNWTESLSDDNHRGIEYSPSPDLLLRDDPTEILPQDITALQDMMSEFLIQKREHLENWFAQEMSQTCYELPKAPEAEVYAPSQVQTLLQQRNSLHRLMGLRMLHIGNRYFVNGESLALDYADAWNMLARHRTIDGQMLIKFINDTDFISELTLLINQGYWYFSSIKKDRCH</sequence>
<dbReference type="Gene3D" id="3.40.366.30">
    <property type="entry name" value="50S ribosomal protein L16 arginine hydroxylase, Chain A, Domain 2"/>
    <property type="match status" value="1"/>
</dbReference>
<dbReference type="AlphaFoldDB" id="A0AAC9VL30"/>
<dbReference type="SUPFAM" id="SSF51197">
    <property type="entry name" value="Clavaminate synthase-like"/>
    <property type="match status" value="1"/>
</dbReference>
<proteinExistence type="predicted"/>
<keyword evidence="2" id="KW-0560">Oxidoreductase</keyword>
<dbReference type="InterPro" id="IPR046799">
    <property type="entry name" value="ROXA-like_wH"/>
</dbReference>
<dbReference type="RefSeq" id="WP_095034908.1">
    <property type="nucleotide sequence ID" value="NZ_CAWNYN010000002.1"/>
</dbReference>
<dbReference type="EMBL" id="CP022933">
    <property type="protein sequence ID" value="ASV34494.1"/>
    <property type="molecule type" value="Genomic_DNA"/>
</dbReference>
<evidence type="ECO:0000313" key="4">
    <source>
        <dbReference type="EMBL" id="ASV34494.1"/>
    </source>
</evidence>
<protein>
    <recommendedName>
        <fullName evidence="3">JmjC domain-containing protein</fullName>
    </recommendedName>
</protein>
<reference evidence="4" key="1">
    <citation type="submission" date="2017-08" db="EMBL/GenBank/DDBJ databases">
        <title>Genome sequence of Candidatus Hamiltonella defensa from Acyrthosiphon pisum strain MI47.</title>
        <authorList>
            <person name="Patel V.A."/>
            <person name="Chevignon G."/>
            <person name="Russell J.A."/>
            <person name="Oliver K.M."/>
        </authorList>
    </citation>
    <scope>NUCLEOTIDE SEQUENCE</scope>
    <source>
        <strain evidence="4">MI47</strain>
        <plasmid evidence="4">p1_M47_H.defensa</plasmid>
    </source>
</reference>
<keyword evidence="1" id="KW-0223">Dioxygenase</keyword>
<dbReference type="PROSITE" id="PS51184">
    <property type="entry name" value="JMJC"/>
    <property type="match status" value="1"/>
</dbReference>
<feature type="domain" description="JmjC" evidence="3">
    <location>
        <begin position="90"/>
        <end position="213"/>
    </location>
</feature>
<evidence type="ECO:0000256" key="1">
    <source>
        <dbReference type="ARBA" id="ARBA00022964"/>
    </source>
</evidence>
<dbReference type="InterPro" id="IPR003347">
    <property type="entry name" value="JmjC_dom"/>
</dbReference>
<organism evidence="4 5">
    <name type="scientific">Candidatus Williamhamiltonella defendens</name>
    <dbReference type="NCBI Taxonomy" id="138072"/>
    <lineage>
        <taxon>Bacteria</taxon>
        <taxon>Pseudomonadati</taxon>
        <taxon>Pseudomonadota</taxon>
        <taxon>Gammaproteobacteria</taxon>
        <taxon>Enterobacterales</taxon>
        <taxon>Enterobacteriaceae</taxon>
        <taxon>aphid secondary symbionts</taxon>
        <taxon>Candidatus Williamhamiltonella</taxon>
    </lineage>
</organism>
<geneLocation type="plasmid" evidence="4 5">
    <name>p1_M47_H.defensa</name>
</geneLocation>
<accession>A0AAC9VL30</accession>
<evidence type="ECO:0000256" key="2">
    <source>
        <dbReference type="ARBA" id="ARBA00023002"/>
    </source>
</evidence>